<reference evidence="2 3" key="1">
    <citation type="submission" date="2019-09" db="EMBL/GenBank/DDBJ databases">
        <authorList>
            <person name="Dittami M. S."/>
        </authorList>
    </citation>
    <scope>NUCLEOTIDE SEQUENCE [LARGE SCALE GENOMIC DNA]</scope>
    <source>
        <strain evidence="2">SPHINGO391</strain>
    </source>
</reference>
<gene>
    <name evidence="2" type="ORF">SPHINGO391_360075</name>
</gene>
<protein>
    <submittedName>
        <fullName evidence="2">Uncharacterized protein</fullName>
    </submittedName>
</protein>
<dbReference type="Proteomes" id="UP000326857">
    <property type="component" value="Unassembled WGS sequence"/>
</dbReference>
<dbReference type="AlphaFoldDB" id="A0A5E7YL76"/>
<dbReference type="EMBL" id="CABVLI010000030">
    <property type="protein sequence ID" value="VVT05177.1"/>
    <property type="molecule type" value="Genomic_DNA"/>
</dbReference>
<sequence>MSVRGSATLRYDISRFLQKYPFRDYRRLTIFGYRSPVATSDTAHAPPHTIFSCLTGRGGHRACAPVRSDRRANQPAGAQRDDRGGAVG</sequence>
<proteinExistence type="predicted"/>
<accession>A0A5E7YL76</accession>
<evidence type="ECO:0000313" key="3">
    <source>
        <dbReference type="Proteomes" id="UP000326857"/>
    </source>
</evidence>
<feature type="region of interest" description="Disordered" evidence="1">
    <location>
        <begin position="65"/>
        <end position="88"/>
    </location>
</feature>
<organism evidence="2 3">
    <name type="scientific">Sphingomonas aurantiaca</name>
    <dbReference type="NCBI Taxonomy" id="185949"/>
    <lineage>
        <taxon>Bacteria</taxon>
        <taxon>Pseudomonadati</taxon>
        <taxon>Pseudomonadota</taxon>
        <taxon>Alphaproteobacteria</taxon>
        <taxon>Sphingomonadales</taxon>
        <taxon>Sphingomonadaceae</taxon>
        <taxon>Sphingomonas</taxon>
    </lineage>
</organism>
<name>A0A5E7YL76_9SPHN</name>
<evidence type="ECO:0000256" key="1">
    <source>
        <dbReference type="SAM" id="MobiDB-lite"/>
    </source>
</evidence>
<evidence type="ECO:0000313" key="2">
    <source>
        <dbReference type="EMBL" id="VVT05177.1"/>
    </source>
</evidence>
<feature type="compositionally biased region" description="Basic and acidic residues" evidence="1">
    <location>
        <begin position="79"/>
        <end position="88"/>
    </location>
</feature>